<name>A0A453G6H2_AEGTS</name>
<keyword evidence="2" id="KW-1185">Reference proteome</keyword>
<evidence type="ECO:0000313" key="2">
    <source>
        <dbReference type="Proteomes" id="UP000015105"/>
    </source>
</evidence>
<dbReference type="Gramene" id="AET3Gv20902100.9">
    <property type="protein sequence ID" value="AET3Gv20902100.9"/>
    <property type="gene ID" value="AET3Gv20902100"/>
</dbReference>
<dbReference type="Proteomes" id="UP000015105">
    <property type="component" value="Chromosome 3D"/>
</dbReference>
<evidence type="ECO:0000313" key="1">
    <source>
        <dbReference type="EnsemblPlants" id="AET3Gv20902100.9"/>
    </source>
</evidence>
<organism evidence="1 2">
    <name type="scientific">Aegilops tauschii subsp. strangulata</name>
    <name type="common">Goatgrass</name>
    <dbReference type="NCBI Taxonomy" id="200361"/>
    <lineage>
        <taxon>Eukaryota</taxon>
        <taxon>Viridiplantae</taxon>
        <taxon>Streptophyta</taxon>
        <taxon>Embryophyta</taxon>
        <taxon>Tracheophyta</taxon>
        <taxon>Spermatophyta</taxon>
        <taxon>Magnoliopsida</taxon>
        <taxon>Liliopsida</taxon>
        <taxon>Poales</taxon>
        <taxon>Poaceae</taxon>
        <taxon>BOP clade</taxon>
        <taxon>Pooideae</taxon>
        <taxon>Triticodae</taxon>
        <taxon>Triticeae</taxon>
        <taxon>Triticinae</taxon>
        <taxon>Aegilops</taxon>
    </lineage>
</organism>
<reference evidence="1" key="5">
    <citation type="journal article" date="2021" name="G3 (Bethesda)">
        <title>Aegilops tauschii genome assembly Aet v5.0 features greater sequence contiguity and improved annotation.</title>
        <authorList>
            <person name="Wang L."/>
            <person name="Zhu T."/>
            <person name="Rodriguez J.C."/>
            <person name="Deal K.R."/>
            <person name="Dubcovsky J."/>
            <person name="McGuire P.E."/>
            <person name="Lux T."/>
            <person name="Spannagl M."/>
            <person name="Mayer K.F.X."/>
            <person name="Baldrich P."/>
            <person name="Meyers B.C."/>
            <person name="Huo N."/>
            <person name="Gu Y.Q."/>
            <person name="Zhou H."/>
            <person name="Devos K.M."/>
            <person name="Bennetzen J.L."/>
            <person name="Unver T."/>
            <person name="Budak H."/>
            <person name="Gulick P.J."/>
            <person name="Galiba G."/>
            <person name="Kalapos B."/>
            <person name="Nelson D.R."/>
            <person name="Li P."/>
            <person name="You F.M."/>
            <person name="Luo M.C."/>
            <person name="Dvorak J."/>
        </authorList>
    </citation>
    <scope>NUCLEOTIDE SEQUENCE [LARGE SCALE GENOMIC DNA]</scope>
    <source>
        <strain evidence="1">cv. AL8/78</strain>
    </source>
</reference>
<reference evidence="1" key="3">
    <citation type="journal article" date="2017" name="Nature">
        <title>Genome sequence of the progenitor of the wheat D genome Aegilops tauschii.</title>
        <authorList>
            <person name="Luo M.C."/>
            <person name="Gu Y.Q."/>
            <person name="Puiu D."/>
            <person name="Wang H."/>
            <person name="Twardziok S.O."/>
            <person name="Deal K.R."/>
            <person name="Huo N."/>
            <person name="Zhu T."/>
            <person name="Wang L."/>
            <person name="Wang Y."/>
            <person name="McGuire P.E."/>
            <person name="Liu S."/>
            <person name="Long H."/>
            <person name="Ramasamy R.K."/>
            <person name="Rodriguez J.C."/>
            <person name="Van S.L."/>
            <person name="Yuan L."/>
            <person name="Wang Z."/>
            <person name="Xia Z."/>
            <person name="Xiao L."/>
            <person name="Anderson O.D."/>
            <person name="Ouyang S."/>
            <person name="Liang Y."/>
            <person name="Zimin A.V."/>
            <person name="Pertea G."/>
            <person name="Qi P."/>
            <person name="Bennetzen J.L."/>
            <person name="Dai X."/>
            <person name="Dawson M.W."/>
            <person name="Muller H.G."/>
            <person name="Kugler K."/>
            <person name="Rivarola-Duarte L."/>
            <person name="Spannagl M."/>
            <person name="Mayer K.F.X."/>
            <person name="Lu F.H."/>
            <person name="Bevan M.W."/>
            <person name="Leroy P."/>
            <person name="Li P."/>
            <person name="You F.M."/>
            <person name="Sun Q."/>
            <person name="Liu Z."/>
            <person name="Lyons E."/>
            <person name="Wicker T."/>
            <person name="Salzberg S.L."/>
            <person name="Devos K.M."/>
            <person name="Dvorak J."/>
        </authorList>
    </citation>
    <scope>NUCLEOTIDE SEQUENCE [LARGE SCALE GENOMIC DNA]</scope>
    <source>
        <strain evidence="1">cv. AL8/78</strain>
    </source>
</reference>
<reference evidence="2" key="1">
    <citation type="journal article" date="2014" name="Science">
        <title>Ancient hybridizations among the ancestral genomes of bread wheat.</title>
        <authorList>
            <consortium name="International Wheat Genome Sequencing Consortium,"/>
            <person name="Marcussen T."/>
            <person name="Sandve S.R."/>
            <person name="Heier L."/>
            <person name="Spannagl M."/>
            <person name="Pfeifer M."/>
            <person name="Jakobsen K.S."/>
            <person name="Wulff B.B."/>
            <person name="Steuernagel B."/>
            <person name="Mayer K.F."/>
            <person name="Olsen O.A."/>
        </authorList>
    </citation>
    <scope>NUCLEOTIDE SEQUENCE [LARGE SCALE GENOMIC DNA]</scope>
    <source>
        <strain evidence="2">cv. AL8/78</strain>
    </source>
</reference>
<sequence length="71" mass="8100">MISWHAIGAYAQFPGARNAKHTQGLSYTAIQGHHHACLFVAHHCNLVVVQCNCTFTCRHRLMMPSTNWIYF</sequence>
<accession>A0A453G6H2</accession>
<proteinExistence type="predicted"/>
<reference evidence="1" key="4">
    <citation type="submission" date="2019-03" db="UniProtKB">
        <authorList>
            <consortium name="EnsemblPlants"/>
        </authorList>
    </citation>
    <scope>IDENTIFICATION</scope>
</reference>
<dbReference type="EnsemblPlants" id="AET3Gv20902100.9">
    <property type="protein sequence ID" value="AET3Gv20902100.9"/>
    <property type="gene ID" value="AET3Gv20902100"/>
</dbReference>
<protein>
    <submittedName>
        <fullName evidence="1">Uncharacterized protein</fullName>
    </submittedName>
</protein>
<dbReference type="AlphaFoldDB" id="A0A453G6H2"/>
<reference evidence="2" key="2">
    <citation type="journal article" date="2017" name="Nat. Plants">
        <title>The Aegilops tauschii genome reveals multiple impacts of transposons.</title>
        <authorList>
            <person name="Zhao G."/>
            <person name="Zou C."/>
            <person name="Li K."/>
            <person name="Wang K."/>
            <person name="Li T."/>
            <person name="Gao L."/>
            <person name="Zhang X."/>
            <person name="Wang H."/>
            <person name="Yang Z."/>
            <person name="Liu X."/>
            <person name="Jiang W."/>
            <person name="Mao L."/>
            <person name="Kong X."/>
            <person name="Jiao Y."/>
            <person name="Jia J."/>
        </authorList>
    </citation>
    <scope>NUCLEOTIDE SEQUENCE [LARGE SCALE GENOMIC DNA]</scope>
    <source>
        <strain evidence="2">cv. AL8/78</strain>
    </source>
</reference>